<dbReference type="GO" id="GO:0032993">
    <property type="term" value="C:protein-DNA complex"/>
    <property type="evidence" value="ECO:0007669"/>
    <property type="project" value="TreeGrafter"/>
</dbReference>
<dbReference type="InterPro" id="IPR005119">
    <property type="entry name" value="LysR_subst-bd"/>
</dbReference>
<dbReference type="InterPro" id="IPR036390">
    <property type="entry name" value="WH_DNA-bd_sf"/>
</dbReference>
<dbReference type="EMBL" id="JACHND010000001">
    <property type="protein sequence ID" value="MBB4701566.1"/>
    <property type="molecule type" value="Genomic_DNA"/>
</dbReference>
<proteinExistence type="inferred from homology"/>
<dbReference type="Gene3D" id="3.40.190.10">
    <property type="entry name" value="Periplasmic binding protein-like II"/>
    <property type="match status" value="2"/>
</dbReference>
<evidence type="ECO:0000256" key="4">
    <source>
        <dbReference type="ARBA" id="ARBA00023163"/>
    </source>
</evidence>
<dbReference type="PRINTS" id="PR00039">
    <property type="entry name" value="HTHLYSR"/>
</dbReference>
<accession>A0A7W7D7S0</accession>
<keyword evidence="3 6" id="KW-0238">DNA-binding</keyword>
<dbReference type="GO" id="GO:0003677">
    <property type="term" value="F:DNA binding"/>
    <property type="evidence" value="ECO:0007669"/>
    <property type="project" value="UniProtKB-KW"/>
</dbReference>
<keyword evidence="2" id="KW-0805">Transcription regulation</keyword>
<protein>
    <submittedName>
        <fullName evidence="6">DNA-binding transcriptional LysR family regulator</fullName>
    </submittedName>
</protein>
<dbReference type="Gene3D" id="1.10.10.10">
    <property type="entry name" value="Winged helix-like DNA-binding domain superfamily/Winged helix DNA-binding domain"/>
    <property type="match status" value="1"/>
</dbReference>
<dbReference type="AlphaFoldDB" id="A0A7W7D7S0"/>
<dbReference type="Pfam" id="PF00126">
    <property type="entry name" value="HTH_1"/>
    <property type="match status" value="1"/>
</dbReference>
<dbReference type="Pfam" id="PF03466">
    <property type="entry name" value="LysR_substrate"/>
    <property type="match status" value="1"/>
</dbReference>
<feature type="domain" description="HTH lysR-type" evidence="5">
    <location>
        <begin position="1"/>
        <end position="59"/>
    </location>
</feature>
<reference evidence="6 7" key="1">
    <citation type="submission" date="2020-08" db="EMBL/GenBank/DDBJ databases">
        <title>Sequencing the genomes of 1000 actinobacteria strains.</title>
        <authorList>
            <person name="Klenk H.-P."/>
        </authorList>
    </citation>
    <scope>NUCLEOTIDE SEQUENCE [LARGE SCALE GENOMIC DNA]</scope>
    <source>
        <strain evidence="6 7">DSM 45784</strain>
    </source>
</reference>
<comment type="similarity">
    <text evidence="1">Belongs to the LysR transcriptional regulatory family.</text>
</comment>
<keyword evidence="4" id="KW-0804">Transcription</keyword>
<name>A0A7W7D7S0_9ACTN</name>
<dbReference type="InterPro" id="IPR000847">
    <property type="entry name" value="LysR_HTH_N"/>
</dbReference>
<evidence type="ECO:0000256" key="1">
    <source>
        <dbReference type="ARBA" id="ARBA00009437"/>
    </source>
</evidence>
<dbReference type="SUPFAM" id="SSF46785">
    <property type="entry name" value="Winged helix' DNA-binding domain"/>
    <property type="match status" value="1"/>
</dbReference>
<dbReference type="CDD" id="cd08414">
    <property type="entry name" value="PBP2_LTTR_aromatics_like"/>
    <property type="match status" value="1"/>
</dbReference>
<evidence type="ECO:0000313" key="7">
    <source>
        <dbReference type="Proteomes" id="UP000542210"/>
    </source>
</evidence>
<dbReference type="RefSeq" id="WP_184880714.1">
    <property type="nucleotide sequence ID" value="NZ_BOOV01000016.1"/>
</dbReference>
<dbReference type="PANTHER" id="PTHR30346">
    <property type="entry name" value="TRANSCRIPTIONAL DUAL REGULATOR HCAR-RELATED"/>
    <property type="match status" value="1"/>
</dbReference>
<dbReference type="GO" id="GO:0003700">
    <property type="term" value="F:DNA-binding transcription factor activity"/>
    <property type="evidence" value="ECO:0007669"/>
    <property type="project" value="InterPro"/>
</dbReference>
<gene>
    <name evidence="6" type="ORF">BJ982_003110</name>
</gene>
<dbReference type="FunFam" id="1.10.10.10:FF:000001">
    <property type="entry name" value="LysR family transcriptional regulator"/>
    <property type="match status" value="1"/>
</dbReference>
<evidence type="ECO:0000259" key="5">
    <source>
        <dbReference type="PROSITE" id="PS50931"/>
    </source>
</evidence>
<organism evidence="6 7">
    <name type="scientific">Sphaerisporangium siamense</name>
    <dbReference type="NCBI Taxonomy" id="795645"/>
    <lineage>
        <taxon>Bacteria</taxon>
        <taxon>Bacillati</taxon>
        <taxon>Actinomycetota</taxon>
        <taxon>Actinomycetes</taxon>
        <taxon>Streptosporangiales</taxon>
        <taxon>Streptosporangiaceae</taxon>
        <taxon>Sphaerisporangium</taxon>
    </lineage>
</organism>
<dbReference type="SUPFAM" id="SSF53850">
    <property type="entry name" value="Periplasmic binding protein-like II"/>
    <property type="match status" value="1"/>
</dbReference>
<keyword evidence="7" id="KW-1185">Reference proteome</keyword>
<dbReference type="PROSITE" id="PS50931">
    <property type="entry name" value="HTH_LYSR"/>
    <property type="match status" value="1"/>
</dbReference>
<evidence type="ECO:0000313" key="6">
    <source>
        <dbReference type="EMBL" id="MBB4701566.1"/>
    </source>
</evidence>
<comment type="caution">
    <text evidence="6">The sequence shown here is derived from an EMBL/GenBank/DDBJ whole genome shotgun (WGS) entry which is preliminary data.</text>
</comment>
<dbReference type="PANTHER" id="PTHR30346:SF0">
    <property type="entry name" value="HCA OPERON TRANSCRIPTIONAL ACTIVATOR HCAR"/>
    <property type="match status" value="1"/>
</dbReference>
<dbReference type="InterPro" id="IPR036388">
    <property type="entry name" value="WH-like_DNA-bd_sf"/>
</dbReference>
<sequence>MDLIRHLRLFVVVAEELHFGNAAARLGMAQPPLSQRVKRLEEELGVRLFDRSSRQVRLTEAGRLLLTEARDLVARADRVRELMARAGGDGAAGLRIGVPPDLGGTAVAALLAALREADPPLRPALTEMCTADQVRALADGELDGGVIRHPAGAAGLTYGPMLVQHPGVLLPADDPLAEFSSVHLADLATRPLVLLPRESEPGLHEETLTDCRRHGYVPGEVHPAAHPQFTLGLVMSGTAVAFGPRAEQPGVVWRPLLGDPLAWRVSAAWRRPGPAVEEFGAVAVRVLRENAGMIDDGAARARRIAHRPASGLLA</sequence>
<evidence type="ECO:0000256" key="2">
    <source>
        <dbReference type="ARBA" id="ARBA00023015"/>
    </source>
</evidence>
<evidence type="ECO:0000256" key="3">
    <source>
        <dbReference type="ARBA" id="ARBA00023125"/>
    </source>
</evidence>
<dbReference type="Proteomes" id="UP000542210">
    <property type="component" value="Unassembled WGS sequence"/>
</dbReference>